<dbReference type="Pfam" id="PF00356">
    <property type="entry name" value="LacI"/>
    <property type="match status" value="1"/>
</dbReference>
<dbReference type="EMBL" id="QWVT01000011">
    <property type="protein sequence ID" value="RID86787.1"/>
    <property type="molecule type" value="Genomic_DNA"/>
</dbReference>
<evidence type="ECO:0000313" key="5">
    <source>
        <dbReference type="EMBL" id="RID86787.1"/>
    </source>
</evidence>
<reference evidence="5 6" key="1">
    <citation type="submission" date="2018-08" db="EMBL/GenBank/DDBJ databases">
        <title>Bacillus jemisoniae sp. nov., Bacillus chryseoplanitiae sp. nov., Bacillus resnikiae sp. nov., and Bacillus frankliniae sp. nov., isolated from Viking spacecraft and associated surfaces.</title>
        <authorList>
            <person name="Seuylemezian A."/>
            <person name="Vaishampayan P."/>
        </authorList>
    </citation>
    <scope>NUCLEOTIDE SEQUENCE [LARGE SCALE GENOMIC DNA]</scope>
    <source>
        <strain evidence="5 6">JJ-247</strain>
    </source>
</reference>
<comment type="caution">
    <text evidence="5">The sequence shown here is derived from an EMBL/GenBank/DDBJ whole genome shotgun (WGS) entry which is preliminary data.</text>
</comment>
<dbReference type="OrthoDB" id="9788209at2"/>
<dbReference type="CDD" id="cd01392">
    <property type="entry name" value="HTH_LacI"/>
    <property type="match status" value="1"/>
</dbReference>
<dbReference type="Pfam" id="PF13377">
    <property type="entry name" value="Peripla_BP_3"/>
    <property type="match status" value="1"/>
</dbReference>
<sequence>MGKEEAAVVTIKDVAKEAGVAPSTVSRVIADSPRISEETKRRVREVMEELGYYPNLQARSLAAKSTKTIGIIMPDSAYHNLQNPFFPEVLRGISKKAHESRYGIYLSTGSSETEIYDEVISMVMGRRVDGIILLYSRINDRTMKYLEKAVFPFTVVGRPSKNEERITYVDNNNVAITKEVTNYLIGLGHEKIAFVGGNLKFVVTVDRLDGYKMALAEAGFPFREEYVVHERFVLEKGKEVTFSLMSLDSPPTAFVAQDDLMAYEMISHLEALNMTVPEDISIVSFNNFSLSEHSKPPLTSVDIGTFRLGYEATQYVIEKIENPDALPKRITIPTRLIERKSCAPRSIGEEQER</sequence>
<evidence type="ECO:0000256" key="2">
    <source>
        <dbReference type="ARBA" id="ARBA00023125"/>
    </source>
</evidence>
<keyword evidence="6" id="KW-1185">Reference proteome</keyword>
<dbReference type="InterPro" id="IPR000843">
    <property type="entry name" value="HTH_LacI"/>
</dbReference>
<evidence type="ECO:0000313" key="6">
    <source>
        <dbReference type="Proteomes" id="UP000265816"/>
    </source>
</evidence>
<dbReference type="SMART" id="SM00354">
    <property type="entry name" value="HTH_LACI"/>
    <property type="match status" value="1"/>
</dbReference>
<dbReference type="InterPro" id="IPR028082">
    <property type="entry name" value="Peripla_BP_I"/>
</dbReference>
<evidence type="ECO:0000256" key="3">
    <source>
        <dbReference type="ARBA" id="ARBA00023163"/>
    </source>
</evidence>
<feature type="domain" description="HTH lacI-type" evidence="4">
    <location>
        <begin position="9"/>
        <end position="63"/>
    </location>
</feature>
<dbReference type="AlphaFoldDB" id="A0A398BAE4"/>
<evidence type="ECO:0000256" key="1">
    <source>
        <dbReference type="ARBA" id="ARBA00023015"/>
    </source>
</evidence>
<dbReference type="GO" id="GO:0000976">
    <property type="term" value="F:transcription cis-regulatory region binding"/>
    <property type="evidence" value="ECO:0007669"/>
    <property type="project" value="TreeGrafter"/>
</dbReference>
<name>A0A398BAE4_9BACI</name>
<dbReference type="GO" id="GO:0003700">
    <property type="term" value="F:DNA-binding transcription factor activity"/>
    <property type="evidence" value="ECO:0007669"/>
    <property type="project" value="TreeGrafter"/>
</dbReference>
<proteinExistence type="predicted"/>
<dbReference type="PANTHER" id="PTHR30146">
    <property type="entry name" value="LACI-RELATED TRANSCRIPTIONAL REPRESSOR"/>
    <property type="match status" value="1"/>
</dbReference>
<dbReference type="PROSITE" id="PS50932">
    <property type="entry name" value="HTH_LACI_2"/>
    <property type="match status" value="1"/>
</dbReference>
<keyword evidence="2" id="KW-0238">DNA-binding</keyword>
<dbReference type="InterPro" id="IPR010982">
    <property type="entry name" value="Lambda_DNA-bd_dom_sf"/>
</dbReference>
<dbReference type="Gene3D" id="3.40.50.2300">
    <property type="match status" value="2"/>
</dbReference>
<protein>
    <submittedName>
        <fullName evidence="5">LacI family transcriptional regulator</fullName>
    </submittedName>
</protein>
<keyword evidence="3" id="KW-0804">Transcription</keyword>
<evidence type="ECO:0000259" key="4">
    <source>
        <dbReference type="PROSITE" id="PS50932"/>
    </source>
</evidence>
<dbReference type="SUPFAM" id="SSF47413">
    <property type="entry name" value="lambda repressor-like DNA-binding domains"/>
    <property type="match status" value="1"/>
</dbReference>
<gene>
    <name evidence="5" type="ORF">D1970_05900</name>
</gene>
<dbReference type="SUPFAM" id="SSF53822">
    <property type="entry name" value="Periplasmic binding protein-like I"/>
    <property type="match status" value="1"/>
</dbReference>
<accession>A0A398BAE4</accession>
<dbReference type="InterPro" id="IPR046335">
    <property type="entry name" value="LacI/GalR-like_sensor"/>
</dbReference>
<dbReference type="RefSeq" id="WP_119111967.1">
    <property type="nucleotide sequence ID" value="NZ_CBCSEO010000006.1"/>
</dbReference>
<organism evidence="5 6">
    <name type="scientific">Mesobacillus zeae</name>
    <dbReference type="NCBI Taxonomy" id="1917180"/>
    <lineage>
        <taxon>Bacteria</taxon>
        <taxon>Bacillati</taxon>
        <taxon>Bacillota</taxon>
        <taxon>Bacilli</taxon>
        <taxon>Bacillales</taxon>
        <taxon>Bacillaceae</taxon>
        <taxon>Mesobacillus</taxon>
    </lineage>
</organism>
<dbReference type="Proteomes" id="UP000265816">
    <property type="component" value="Unassembled WGS sequence"/>
</dbReference>
<keyword evidence="1" id="KW-0805">Transcription regulation</keyword>
<dbReference type="CDD" id="cd06294">
    <property type="entry name" value="PBP1_MalR-like"/>
    <property type="match status" value="1"/>
</dbReference>
<dbReference type="PANTHER" id="PTHR30146:SF109">
    <property type="entry name" value="HTH-TYPE TRANSCRIPTIONAL REGULATOR GALS"/>
    <property type="match status" value="1"/>
</dbReference>
<dbReference type="Gene3D" id="1.10.260.40">
    <property type="entry name" value="lambda repressor-like DNA-binding domains"/>
    <property type="match status" value="1"/>
</dbReference>